<keyword evidence="3" id="KW-1185">Reference proteome</keyword>
<dbReference type="Proteomes" id="UP000825935">
    <property type="component" value="Chromosome 16"/>
</dbReference>
<evidence type="ECO:0000256" key="1">
    <source>
        <dbReference type="SAM" id="Phobius"/>
    </source>
</evidence>
<evidence type="ECO:0000313" key="3">
    <source>
        <dbReference type="Proteomes" id="UP000825935"/>
    </source>
</evidence>
<organism evidence="2 3">
    <name type="scientific">Ceratopteris richardii</name>
    <name type="common">Triangle waterfern</name>
    <dbReference type="NCBI Taxonomy" id="49495"/>
    <lineage>
        <taxon>Eukaryota</taxon>
        <taxon>Viridiplantae</taxon>
        <taxon>Streptophyta</taxon>
        <taxon>Embryophyta</taxon>
        <taxon>Tracheophyta</taxon>
        <taxon>Polypodiopsida</taxon>
        <taxon>Polypodiidae</taxon>
        <taxon>Polypodiales</taxon>
        <taxon>Pteridineae</taxon>
        <taxon>Pteridaceae</taxon>
        <taxon>Parkerioideae</taxon>
        <taxon>Ceratopteris</taxon>
    </lineage>
</organism>
<dbReference type="AlphaFoldDB" id="A0A8T2T685"/>
<reference evidence="2" key="1">
    <citation type="submission" date="2021-08" db="EMBL/GenBank/DDBJ databases">
        <title>WGS assembly of Ceratopteris richardii.</title>
        <authorList>
            <person name="Marchant D.B."/>
            <person name="Chen G."/>
            <person name="Jenkins J."/>
            <person name="Shu S."/>
            <person name="Leebens-Mack J."/>
            <person name="Grimwood J."/>
            <person name="Schmutz J."/>
            <person name="Soltis P."/>
            <person name="Soltis D."/>
            <person name="Chen Z.-H."/>
        </authorList>
    </citation>
    <scope>NUCLEOTIDE SEQUENCE</scope>
    <source>
        <strain evidence="2">Whitten #5841</strain>
        <tissue evidence="2">Leaf</tissue>
    </source>
</reference>
<keyword evidence="1" id="KW-0812">Transmembrane</keyword>
<keyword evidence="1" id="KW-1133">Transmembrane helix</keyword>
<feature type="transmembrane region" description="Helical" evidence="1">
    <location>
        <begin position="93"/>
        <end position="124"/>
    </location>
</feature>
<evidence type="ECO:0000313" key="2">
    <source>
        <dbReference type="EMBL" id="KAH7388599.1"/>
    </source>
</evidence>
<accession>A0A8T2T685</accession>
<comment type="caution">
    <text evidence="2">The sequence shown here is derived from an EMBL/GenBank/DDBJ whole genome shotgun (WGS) entry which is preliminary data.</text>
</comment>
<feature type="transmembrane region" description="Helical" evidence="1">
    <location>
        <begin position="59"/>
        <end position="81"/>
    </location>
</feature>
<proteinExistence type="predicted"/>
<dbReference type="EMBL" id="CM035421">
    <property type="protein sequence ID" value="KAH7388599.1"/>
    <property type="molecule type" value="Genomic_DNA"/>
</dbReference>
<sequence>MLAHMLQNGLMIVENTILHSRNILAHPIHFMFDFYFTCEGKSPHKESMSSFPKHTTKMIALKCVIIYMIFDWVNACGMNMMHINPCSHSSCEYYLIVVLWSFAIGSFPHVLMMFMFGGSFCLFVHILGYHKDELIWSIFIDDAERFHV</sequence>
<name>A0A8T2T685_CERRI</name>
<protein>
    <submittedName>
        <fullName evidence="2">Uncharacterized protein</fullName>
    </submittedName>
</protein>
<gene>
    <name evidence="2" type="ORF">KP509_16G083600</name>
</gene>
<keyword evidence="1" id="KW-0472">Membrane</keyword>